<sequence length="82" mass="10184">MMRSESKEIYGVDVLGIISMLKEIRRWWVIRGLRDYWKKDRYFLVTCRKFKHLNHHIDSFNVQQRYEFVSKFAKHHQQRGVI</sequence>
<protein>
    <submittedName>
        <fullName evidence="1">Uncharacterized protein</fullName>
    </submittedName>
</protein>
<gene>
    <name evidence="1" type="ORF">NCTC11801_00546</name>
</gene>
<organism evidence="1 2">
    <name type="scientific">Providencia rettgeri</name>
    <dbReference type="NCBI Taxonomy" id="587"/>
    <lineage>
        <taxon>Bacteria</taxon>
        <taxon>Pseudomonadati</taxon>
        <taxon>Pseudomonadota</taxon>
        <taxon>Gammaproteobacteria</taxon>
        <taxon>Enterobacterales</taxon>
        <taxon>Morganellaceae</taxon>
        <taxon>Providencia</taxon>
    </lineage>
</organism>
<reference evidence="1 2" key="1">
    <citation type="submission" date="2018-06" db="EMBL/GenBank/DDBJ databases">
        <authorList>
            <consortium name="Pathogen Informatics"/>
            <person name="Doyle S."/>
        </authorList>
    </citation>
    <scope>NUCLEOTIDE SEQUENCE [LARGE SCALE GENOMIC DNA]</scope>
    <source>
        <strain evidence="1 2">NCTC11801</strain>
    </source>
</reference>
<dbReference type="GeneID" id="93671652"/>
<dbReference type="AlphaFoldDB" id="A0A379FMP7"/>
<dbReference type="EMBL" id="UGTZ01000001">
    <property type="protein sequence ID" value="SUC29643.1"/>
    <property type="molecule type" value="Genomic_DNA"/>
</dbReference>
<name>A0A379FMP7_PRORE</name>
<accession>A0A379FMP7</accession>
<dbReference type="RefSeq" id="WP_115166522.1">
    <property type="nucleotide sequence ID" value="NZ_CP077317.1"/>
</dbReference>
<dbReference type="Proteomes" id="UP000254208">
    <property type="component" value="Unassembled WGS sequence"/>
</dbReference>
<evidence type="ECO:0000313" key="2">
    <source>
        <dbReference type="Proteomes" id="UP000254208"/>
    </source>
</evidence>
<proteinExistence type="predicted"/>
<evidence type="ECO:0000313" key="1">
    <source>
        <dbReference type="EMBL" id="SUC29643.1"/>
    </source>
</evidence>